<proteinExistence type="predicted"/>
<name>A0ABS4T5K2_9PSEU</name>
<sequence length="37" mass="4220">MKTLIHPQPWLLYWLRSLLGIPPVADSAGFCSRFGFT</sequence>
<comment type="caution">
    <text evidence="1">The sequence shown here is derived from an EMBL/GenBank/DDBJ whole genome shotgun (WGS) entry which is preliminary data.</text>
</comment>
<dbReference type="Proteomes" id="UP001519332">
    <property type="component" value="Unassembled WGS sequence"/>
</dbReference>
<accession>A0ABS4T5K2</accession>
<reference evidence="1 2" key="1">
    <citation type="submission" date="2021-03" db="EMBL/GenBank/DDBJ databases">
        <title>Sequencing the genomes of 1000 actinobacteria strains.</title>
        <authorList>
            <person name="Klenk H.-P."/>
        </authorList>
    </citation>
    <scope>NUCLEOTIDE SEQUENCE [LARGE SCALE GENOMIC DNA]</scope>
    <source>
        <strain evidence="1 2">DSM 46670</strain>
    </source>
</reference>
<organism evidence="1 2">
    <name type="scientific">Kibdelosporangium banguiense</name>
    <dbReference type="NCBI Taxonomy" id="1365924"/>
    <lineage>
        <taxon>Bacteria</taxon>
        <taxon>Bacillati</taxon>
        <taxon>Actinomycetota</taxon>
        <taxon>Actinomycetes</taxon>
        <taxon>Pseudonocardiales</taxon>
        <taxon>Pseudonocardiaceae</taxon>
        <taxon>Kibdelosporangium</taxon>
    </lineage>
</organism>
<gene>
    <name evidence="1" type="ORF">JOF56_000125</name>
</gene>
<evidence type="ECO:0000313" key="1">
    <source>
        <dbReference type="EMBL" id="MBP2319740.1"/>
    </source>
</evidence>
<evidence type="ECO:0000313" key="2">
    <source>
        <dbReference type="Proteomes" id="UP001519332"/>
    </source>
</evidence>
<dbReference type="EMBL" id="JAGINW010000001">
    <property type="protein sequence ID" value="MBP2319740.1"/>
    <property type="molecule type" value="Genomic_DNA"/>
</dbReference>
<keyword evidence="2" id="KW-1185">Reference proteome</keyword>
<protein>
    <submittedName>
        <fullName evidence="1">Uncharacterized protein</fullName>
    </submittedName>
</protein>